<keyword evidence="3" id="KW-0812">Transmembrane</keyword>
<feature type="transmembrane region" description="Helical" evidence="3">
    <location>
        <begin position="178"/>
        <end position="198"/>
    </location>
</feature>
<dbReference type="EMBL" id="GL984021">
    <property type="protein sequence ID" value="EGR30282.1"/>
    <property type="molecule type" value="Genomic_DNA"/>
</dbReference>
<keyword evidence="4" id="KW-0378">Hydrolase</keyword>
<dbReference type="AlphaFoldDB" id="G0QWX6"/>
<dbReference type="OMA" id="IWGSELR"/>
<dbReference type="eggNOG" id="KOG2123">
    <property type="taxonomic scope" value="Eukaryota"/>
</dbReference>
<dbReference type="PANTHER" id="PTHR18849">
    <property type="entry name" value="LEUCINE RICH REPEAT PROTEIN"/>
    <property type="match status" value="1"/>
</dbReference>
<keyword evidence="2" id="KW-0677">Repeat</keyword>
<dbReference type="InParanoid" id="G0QWX6"/>
<evidence type="ECO:0000256" key="2">
    <source>
        <dbReference type="ARBA" id="ARBA00022737"/>
    </source>
</evidence>
<dbReference type="InterPro" id="IPR032675">
    <property type="entry name" value="LRR_dom_sf"/>
</dbReference>
<keyword evidence="3" id="KW-1133">Transmembrane helix</keyword>
<evidence type="ECO:0000313" key="5">
    <source>
        <dbReference type="Proteomes" id="UP000008983"/>
    </source>
</evidence>
<keyword evidence="5" id="KW-1185">Reference proteome</keyword>
<gene>
    <name evidence="4" type="ORF">IMG5_136120</name>
</gene>
<proteinExistence type="predicted"/>
<protein>
    <submittedName>
        <fullName evidence="4">Leucine rich repeat protein</fullName>
        <ecNumber evidence="4">3.1.3.16</ecNumber>
    </submittedName>
</protein>
<keyword evidence="1" id="KW-0433">Leucine-rich repeat</keyword>
<keyword evidence="3" id="KW-0472">Membrane</keyword>
<dbReference type="GeneID" id="14906391"/>
<dbReference type="OrthoDB" id="1517790at2759"/>
<organism evidence="4 5">
    <name type="scientific">Ichthyophthirius multifiliis</name>
    <name type="common">White spot disease agent</name>
    <name type="synonym">Ich</name>
    <dbReference type="NCBI Taxonomy" id="5932"/>
    <lineage>
        <taxon>Eukaryota</taxon>
        <taxon>Sar</taxon>
        <taxon>Alveolata</taxon>
        <taxon>Ciliophora</taxon>
        <taxon>Intramacronucleata</taxon>
        <taxon>Oligohymenophorea</taxon>
        <taxon>Hymenostomatida</taxon>
        <taxon>Ophryoglenina</taxon>
        <taxon>Ichthyophthirius</taxon>
    </lineage>
</organism>
<dbReference type="Gene3D" id="3.80.10.10">
    <property type="entry name" value="Ribonuclease Inhibitor"/>
    <property type="match status" value="1"/>
</dbReference>
<accession>G0QWX6</accession>
<evidence type="ECO:0000313" key="4">
    <source>
        <dbReference type="EMBL" id="EGR30282.1"/>
    </source>
</evidence>
<name>G0QWX6_ICHMU</name>
<dbReference type="Proteomes" id="UP000008983">
    <property type="component" value="Unassembled WGS sequence"/>
</dbReference>
<sequence length="259" mass="30355">MGKPLTAELIKQKAKTEAIHLVKSLNLWGQEIDDLRVLSQMPNLEVLSLSVNQIDTLKDIKSCFKIKELYLRKNNISEISEIRHLVDLPELKVLWLCDNPCATIPNYREIIIKSLPNLEKLDNTPITQGEINQAQSIDIYFIGPKNDNQQIQIVMMKKGRLINKFKTRILQIINNMKIKLNGIFYFFYILINFFIYLFQLQNKNIYENENKNSNIVIAVLSLIKELDINSLEIVKRDIDRRLSNKTKKFHIYIQILQII</sequence>
<reference evidence="4 5" key="1">
    <citation type="submission" date="2011-07" db="EMBL/GenBank/DDBJ databases">
        <authorList>
            <person name="Coyne R."/>
            <person name="Brami D."/>
            <person name="Johnson J."/>
            <person name="Hostetler J."/>
            <person name="Hannick L."/>
            <person name="Clark T."/>
            <person name="Cassidy-Hanley D."/>
            <person name="Inman J."/>
        </authorList>
    </citation>
    <scope>NUCLEOTIDE SEQUENCE [LARGE SCALE GENOMIC DNA]</scope>
    <source>
        <strain evidence="4 5">G5</strain>
    </source>
</reference>
<dbReference type="InterPro" id="IPR001611">
    <property type="entry name" value="Leu-rich_rpt"/>
</dbReference>
<dbReference type="SUPFAM" id="SSF52058">
    <property type="entry name" value="L domain-like"/>
    <property type="match status" value="1"/>
</dbReference>
<evidence type="ECO:0000256" key="1">
    <source>
        <dbReference type="ARBA" id="ARBA00022614"/>
    </source>
</evidence>
<dbReference type="PANTHER" id="PTHR18849:SF0">
    <property type="entry name" value="CILIA- AND FLAGELLA-ASSOCIATED PROTEIN 410-RELATED"/>
    <property type="match status" value="1"/>
</dbReference>
<dbReference type="RefSeq" id="XP_004031869.1">
    <property type="nucleotide sequence ID" value="XM_004031821.1"/>
</dbReference>
<dbReference type="Pfam" id="PF14580">
    <property type="entry name" value="LRR_9"/>
    <property type="match status" value="1"/>
</dbReference>
<dbReference type="PROSITE" id="PS51450">
    <property type="entry name" value="LRR"/>
    <property type="match status" value="2"/>
</dbReference>
<evidence type="ECO:0000256" key="3">
    <source>
        <dbReference type="SAM" id="Phobius"/>
    </source>
</evidence>
<dbReference type="GO" id="GO:0004722">
    <property type="term" value="F:protein serine/threonine phosphatase activity"/>
    <property type="evidence" value="ECO:0007669"/>
    <property type="project" value="UniProtKB-EC"/>
</dbReference>
<dbReference type="EC" id="3.1.3.16" evidence="4"/>